<name>A0A8X6PXP0_NEPPI</name>
<sequence>MVLLAKPSDPRAVTQQTFRTREASNQVSGGSSGINFLLGDASCGKALCCILGRSRTFGCVKSKFPEYLAQSIIQNIKMQDMLLVPRFSEMPILKTNIMISIEGKTCVSF</sequence>
<dbReference type="AlphaFoldDB" id="A0A8X6PXP0"/>
<accession>A0A8X6PXP0</accession>
<evidence type="ECO:0000313" key="2">
    <source>
        <dbReference type="Proteomes" id="UP000887013"/>
    </source>
</evidence>
<comment type="caution">
    <text evidence="1">The sequence shown here is derived from an EMBL/GenBank/DDBJ whole genome shotgun (WGS) entry which is preliminary data.</text>
</comment>
<gene>
    <name evidence="1" type="ORF">NPIL_543331</name>
</gene>
<protein>
    <submittedName>
        <fullName evidence="1">Uncharacterized protein</fullName>
    </submittedName>
</protein>
<proteinExistence type="predicted"/>
<keyword evidence="2" id="KW-1185">Reference proteome</keyword>
<reference evidence="1" key="1">
    <citation type="submission" date="2020-08" db="EMBL/GenBank/DDBJ databases">
        <title>Multicomponent nature underlies the extraordinary mechanical properties of spider dragline silk.</title>
        <authorList>
            <person name="Kono N."/>
            <person name="Nakamura H."/>
            <person name="Mori M."/>
            <person name="Yoshida Y."/>
            <person name="Ohtoshi R."/>
            <person name="Malay A.D."/>
            <person name="Moran D.A.P."/>
            <person name="Tomita M."/>
            <person name="Numata K."/>
            <person name="Arakawa K."/>
        </authorList>
    </citation>
    <scope>NUCLEOTIDE SEQUENCE</scope>
</reference>
<evidence type="ECO:0000313" key="1">
    <source>
        <dbReference type="EMBL" id="GFT95230.1"/>
    </source>
</evidence>
<organism evidence="1 2">
    <name type="scientific">Nephila pilipes</name>
    <name type="common">Giant wood spider</name>
    <name type="synonym">Nephila maculata</name>
    <dbReference type="NCBI Taxonomy" id="299642"/>
    <lineage>
        <taxon>Eukaryota</taxon>
        <taxon>Metazoa</taxon>
        <taxon>Ecdysozoa</taxon>
        <taxon>Arthropoda</taxon>
        <taxon>Chelicerata</taxon>
        <taxon>Arachnida</taxon>
        <taxon>Araneae</taxon>
        <taxon>Araneomorphae</taxon>
        <taxon>Entelegynae</taxon>
        <taxon>Araneoidea</taxon>
        <taxon>Nephilidae</taxon>
        <taxon>Nephila</taxon>
    </lineage>
</organism>
<dbReference type="Proteomes" id="UP000887013">
    <property type="component" value="Unassembled WGS sequence"/>
</dbReference>
<dbReference type="EMBL" id="BMAW01075134">
    <property type="protein sequence ID" value="GFT95230.1"/>
    <property type="molecule type" value="Genomic_DNA"/>
</dbReference>